<dbReference type="AlphaFoldDB" id="U6GJW1"/>
<reference evidence="4" key="1">
    <citation type="submission" date="2013-10" db="EMBL/GenBank/DDBJ databases">
        <title>Genomic analysis of the causative agents of coccidiosis in chickens.</title>
        <authorList>
            <person name="Reid A.J."/>
            <person name="Blake D."/>
            <person name="Billington K."/>
            <person name="Browne H."/>
            <person name="Dunn M."/>
            <person name="Hung S."/>
            <person name="Kawahara F."/>
            <person name="Miranda-Saavedra D."/>
            <person name="Mourier T."/>
            <person name="Nagra H."/>
            <person name="Otto T.D."/>
            <person name="Rawlings N."/>
            <person name="Sanchez A."/>
            <person name="Sanders M."/>
            <person name="Subramaniam C."/>
            <person name="Tay Y."/>
            <person name="Dear P."/>
            <person name="Doerig C."/>
            <person name="Gruber A."/>
            <person name="Parkinson J."/>
            <person name="Shirley M."/>
            <person name="Wan K.L."/>
            <person name="Berriman M."/>
            <person name="Tomley F."/>
            <person name="Pain A."/>
        </authorList>
    </citation>
    <scope>NUCLEOTIDE SEQUENCE [LARGE SCALE GENOMIC DNA]</scope>
    <source>
        <strain evidence="4">Houghton</strain>
    </source>
</reference>
<feature type="compositionally biased region" description="Basic and acidic residues" evidence="1">
    <location>
        <begin position="1"/>
        <end position="13"/>
    </location>
</feature>
<keyword evidence="5" id="KW-1185">Reference proteome</keyword>
<gene>
    <name evidence="4" type="ORF">EAH_00002370</name>
</gene>
<evidence type="ECO:0000313" key="4">
    <source>
        <dbReference type="EMBL" id="CDI79872.1"/>
    </source>
</evidence>
<sequence length="447" mass="49298">MPEKEDSTEKKECCSGGCNSNSSSRSNSCVCSQNNSNSSNSGNNVEFLKERCGSLFTCFDGEPQRMQGFSAFESPPPRAVGSLGDSTLFGADSEAAAAAAAASAAAAAAAGAAAAAAAAATPGAGCSGEGSSDNTVPMSEKYRQQFEEVRHLLKSRCLFTEKTVDKHLLEYYNHLGLNEFYFRTAKPSSIADNLQAVIAARALHAVSGTEYFPEIQQIDERTGEVFALSKASLTAKRAAQNYKTERKLEQLFLNMGREENKQQMRMQCYRSTQSVFGIDANFERLRTYFFQKPDFPYREEELSPTEKDISKLLDVNFFASKKNTVTASIFQRLNEQLVGDSTGLALFVNVVPRDLAFRRGPHTEEFFSRFGDCLTMWGFYSQRKYVEPLANGSSIITTFVELLPEGILVFPSMPIQERIDNLLSAVRLQFVMAKSKYADFARTLNSS</sequence>
<dbReference type="InterPro" id="IPR056365">
    <property type="entry name" value="NAD-GDH_2nd"/>
</dbReference>
<organism evidence="4 5">
    <name type="scientific">Eimeria acervulina</name>
    <name type="common">Coccidian parasite</name>
    <dbReference type="NCBI Taxonomy" id="5801"/>
    <lineage>
        <taxon>Eukaryota</taxon>
        <taxon>Sar</taxon>
        <taxon>Alveolata</taxon>
        <taxon>Apicomplexa</taxon>
        <taxon>Conoidasida</taxon>
        <taxon>Coccidia</taxon>
        <taxon>Eucoccidiorida</taxon>
        <taxon>Eimeriorina</taxon>
        <taxon>Eimeriidae</taxon>
        <taxon>Eimeria</taxon>
    </lineage>
</organism>
<accession>U6GJW1</accession>
<dbReference type="Pfam" id="PF23147">
    <property type="entry name" value="GDH2_N"/>
    <property type="match status" value="1"/>
</dbReference>
<feature type="compositionally biased region" description="Low complexity" evidence="1">
    <location>
        <begin position="17"/>
        <end position="43"/>
    </location>
</feature>
<evidence type="ECO:0000256" key="1">
    <source>
        <dbReference type="SAM" id="MobiDB-lite"/>
    </source>
</evidence>
<dbReference type="InterPro" id="IPR055480">
    <property type="entry name" value="NAD-GDH_N"/>
</dbReference>
<dbReference type="VEuPathDB" id="ToxoDB:EAH_00002370"/>
<dbReference type="Proteomes" id="UP000018050">
    <property type="component" value="Unassembled WGS sequence"/>
</dbReference>
<protein>
    <submittedName>
        <fullName evidence="4">NAD-specific glutamate dehydrogenase, related</fullName>
    </submittedName>
</protein>
<dbReference type="OrthoDB" id="184415at2759"/>
<dbReference type="EMBL" id="HG671096">
    <property type="protein sequence ID" value="CDI79872.1"/>
    <property type="molecule type" value="Genomic_DNA"/>
</dbReference>
<dbReference type="GeneID" id="25268307"/>
<evidence type="ECO:0000259" key="3">
    <source>
        <dbReference type="Pfam" id="PF23152"/>
    </source>
</evidence>
<name>U6GJW1_EIMAC</name>
<feature type="domain" description="NAD-specific glutamate dehydrogenase second" evidence="3">
    <location>
        <begin position="233"/>
        <end position="440"/>
    </location>
</feature>
<feature type="region of interest" description="Disordered" evidence="1">
    <location>
        <begin position="1"/>
        <end position="43"/>
    </location>
</feature>
<evidence type="ECO:0000313" key="5">
    <source>
        <dbReference type="Proteomes" id="UP000018050"/>
    </source>
</evidence>
<proteinExistence type="predicted"/>
<evidence type="ECO:0000259" key="2">
    <source>
        <dbReference type="Pfam" id="PF23147"/>
    </source>
</evidence>
<feature type="domain" description="NAD-dependent glutamate dehydrogenase N-terminal" evidence="2">
    <location>
        <begin position="140"/>
        <end position="202"/>
    </location>
</feature>
<dbReference type="Pfam" id="PF23152">
    <property type="entry name" value="GDH_2nd"/>
    <property type="match status" value="1"/>
</dbReference>
<reference evidence="4" key="2">
    <citation type="submission" date="2013-10" db="EMBL/GenBank/DDBJ databases">
        <authorList>
            <person name="Aslett M."/>
        </authorList>
    </citation>
    <scope>NUCLEOTIDE SEQUENCE [LARGE SCALE GENOMIC DNA]</scope>
    <source>
        <strain evidence="4">Houghton</strain>
    </source>
</reference>
<dbReference type="RefSeq" id="XP_013250110.1">
    <property type="nucleotide sequence ID" value="XM_013394656.1"/>
</dbReference>